<accession>A0A936ZHT3</accession>
<dbReference type="RefSeq" id="WP_202064702.1">
    <property type="nucleotide sequence ID" value="NZ_JBHSMN010000192.1"/>
</dbReference>
<dbReference type="EMBL" id="JAEQMY010000082">
    <property type="protein sequence ID" value="MBL0407442.1"/>
    <property type="molecule type" value="Genomic_DNA"/>
</dbReference>
<gene>
    <name evidence="6" type="ORF">JKG68_26340</name>
</gene>
<evidence type="ECO:0000256" key="1">
    <source>
        <dbReference type="ARBA" id="ARBA00023015"/>
    </source>
</evidence>
<evidence type="ECO:0000313" key="6">
    <source>
        <dbReference type="EMBL" id="MBL0407442.1"/>
    </source>
</evidence>
<dbReference type="Proteomes" id="UP000605848">
    <property type="component" value="Unassembled WGS sequence"/>
</dbReference>
<dbReference type="InterPro" id="IPR011711">
    <property type="entry name" value="GntR_C"/>
</dbReference>
<sequence length="256" mass="28807">MDSVERQASTARVKQVANALEEEIVLGWLQPRQRLIEEDLSSRFDVKRHVVREAIAELERMGLVERVQNKGAAVRMLSSTEVRQIYSVREALETLAAQQILLPPRPETIATLIEIQEQHAAAVERGDPRAAFRENIAFHNALFGACGNPHLVEIIRNLAQKVHGVRSYTAASPVHLARARDDHWAMIEALKASDQEKLVQLCRDHLSPSRDTYIASLEQRFGRTGQHPSKESPAQPEPPGENRLERRSRLAESSVT</sequence>
<dbReference type="InterPro" id="IPR036390">
    <property type="entry name" value="WH_DNA-bd_sf"/>
</dbReference>
<dbReference type="CDD" id="cd07377">
    <property type="entry name" value="WHTH_GntR"/>
    <property type="match status" value="1"/>
</dbReference>
<dbReference type="Pfam" id="PF07729">
    <property type="entry name" value="FCD"/>
    <property type="match status" value="1"/>
</dbReference>
<evidence type="ECO:0000256" key="2">
    <source>
        <dbReference type="ARBA" id="ARBA00023125"/>
    </source>
</evidence>
<dbReference type="Pfam" id="PF00392">
    <property type="entry name" value="GntR"/>
    <property type="match status" value="1"/>
</dbReference>
<dbReference type="PANTHER" id="PTHR43537:SF49">
    <property type="entry name" value="TRANSCRIPTIONAL REGULATORY PROTEIN"/>
    <property type="match status" value="1"/>
</dbReference>
<dbReference type="SMART" id="SM00895">
    <property type="entry name" value="FCD"/>
    <property type="match status" value="1"/>
</dbReference>
<dbReference type="PANTHER" id="PTHR43537">
    <property type="entry name" value="TRANSCRIPTIONAL REGULATOR, GNTR FAMILY"/>
    <property type="match status" value="1"/>
</dbReference>
<feature type="domain" description="HTH gntR-type" evidence="5">
    <location>
        <begin position="10"/>
        <end position="77"/>
    </location>
</feature>
<keyword evidence="1" id="KW-0805">Transcription regulation</keyword>
<dbReference type="InterPro" id="IPR008920">
    <property type="entry name" value="TF_FadR/GntR_C"/>
</dbReference>
<dbReference type="SMART" id="SM00345">
    <property type="entry name" value="HTH_GNTR"/>
    <property type="match status" value="1"/>
</dbReference>
<evidence type="ECO:0000256" key="3">
    <source>
        <dbReference type="ARBA" id="ARBA00023163"/>
    </source>
</evidence>
<keyword evidence="3" id="KW-0804">Transcription</keyword>
<keyword evidence="2" id="KW-0238">DNA-binding</keyword>
<dbReference type="GO" id="GO:0003677">
    <property type="term" value="F:DNA binding"/>
    <property type="evidence" value="ECO:0007669"/>
    <property type="project" value="UniProtKB-KW"/>
</dbReference>
<dbReference type="Gene3D" id="1.10.10.10">
    <property type="entry name" value="Winged helix-like DNA-binding domain superfamily/Winged helix DNA-binding domain"/>
    <property type="match status" value="1"/>
</dbReference>
<dbReference type="SUPFAM" id="SSF46785">
    <property type="entry name" value="Winged helix' DNA-binding domain"/>
    <property type="match status" value="1"/>
</dbReference>
<comment type="caution">
    <text evidence="6">The sequence shown here is derived from an EMBL/GenBank/DDBJ whole genome shotgun (WGS) entry which is preliminary data.</text>
</comment>
<evidence type="ECO:0000313" key="7">
    <source>
        <dbReference type="Proteomes" id="UP000605848"/>
    </source>
</evidence>
<organism evidence="6 7">
    <name type="scientific">Microvirga aerilata</name>
    <dbReference type="NCBI Taxonomy" id="670292"/>
    <lineage>
        <taxon>Bacteria</taxon>
        <taxon>Pseudomonadati</taxon>
        <taxon>Pseudomonadota</taxon>
        <taxon>Alphaproteobacteria</taxon>
        <taxon>Hyphomicrobiales</taxon>
        <taxon>Methylobacteriaceae</taxon>
        <taxon>Microvirga</taxon>
    </lineage>
</organism>
<dbReference type="Gene3D" id="1.20.120.530">
    <property type="entry name" value="GntR ligand-binding domain-like"/>
    <property type="match status" value="1"/>
</dbReference>
<feature type="compositionally biased region" description="Basic and acidic residues" evidence="4">
    <location>
        <begin position="240"/>
        <end position="250"/>
    </location>
</feature>
<evidence type="ECO:0000256" key="4">
    <source>
        <dbReference type="SAM" id="MobiDB-lite"/>
    </source>
</evidence>
<feature type="region of interest" description="Disordered" evidence="4">
    <location>
        <begin position="217"/>
        <end position="256"/>
    </location>
</feature>
<dbReference type="AlphaFoldDB" id="A0A936ZHT3"/>
<proteinExistence type="predicted"/>
<reference evidence="6" key="1">
    <citation type="submission" date="2021-01" db="EMBL/GenBank/DDBJ databases">
        <title>Microvirga sp.</title>
        <authorList>
            <person name="Kim M.K."/>
        </authorList>
    </citation>
    <scope>NUCLEOTIDE SEQUENCE</scope>
    <source>
        <strain evidence="6">5420S-16</strain>
    </source>
</reference>
<dbReference type="PROSITE" id="PS50949">
    <property type="entry name" value="HTH_GNTR"/>
    <property type="match status" value="1"/>
</dbReference>
<dbReference type="InterPro" id="IPR036388">
    <property type="entry name" value="WH-like_DNA-bd_sf"/>
</dbReference>
<dbReference type="InterPro" id="IPR000524">
    <property type="entry name" value="Tscrpt_reg_HTH_GntR"/>
</dbReference>
<keyword evidence="7" id="KW-1185">Reference proteome</keyword>
<protein>
    <submittedName>
        <fullName evidence="6">GntR family transcriptional regulator</fullName>
    </submittedName>
</protein>
<name>A0A936ZHT3_9HYPH</name>
<dbReference type="SUPFAM" id="SSF48008">
    <property type="entry name" value="GntR ligand-binding domain-like"/>
    <property type="match status" value="1"/>
</dbReference>
<evidence type="ECO:0000259" key="5">
    <source>
        <dbReference type="PROSITE" id="PS50949"/>
    </source>
</evidence>
<dbReference type="GO" id="GO:0003700">
    <property type="term" value="F:DNA-binding transcription factor activity"/>
    <property type="evidence" value="ECO:0007669"/>
    <property type="project" value="InterPro"/>
</dbReference>